<evidence type="ECO:0000259" key="2">
    <source>
        <dbReference type="Pfam" id="PF00011"/>
    </source>
</evidence>
<keyword evidence="4" id="KW-1185">Reference proteome</keyword>
<dbReference type="Gene3D" id="2.60.40.790">
    <property type="match status" value="1"/>
</dbReference>
<dbReference type="STRING" id="157652.A0A371G009"/>
<evidence type="ECO:0000313" key="4">
    <source>
        <dbReference type="Proteomes" id="UP000257109"/>
    </source>
</evidence>
<dbReference type="Pfam" id="PF00011">
    <property type="entry name" value="HSP20"/>
    <property type="match status" value="1"/>
</dbReference>
<dbReference type="Proteomes" id="UP000257109">
    <property type="component" value="Unassembled WGS sequence"/>
</dbReference>
<dbReference type="InterPro" id="IPR002068">
    <property type="entry name" value="A-crystallin/Hsp20_dom"/>
</dbReference>
<organism evidence="3 4">
    <name type="scientific">Mucuna pruriens</name>
    <name type="common">Velvet bean</name>
    <name type="synonym">Dolichos pruriens</name>
    <dbReference type="NCBI Taxonomy" id="157652"/>
    <lineage>
        <taxon>Eukaryota</taxon>
        <taxon>Viridiplantae</taxon>
        <taxon>Streptophyta</taxon>
        <taxon>Embryophyta</taxon>
        <taxon>Tracheophyta</taxon>
        <taxon>Spermatophyta</taxon>
        <taxon>Magnoliopsida</taxon>
        <taxon>eudicotyledons</taxon>
        <taxon>Gunneridae</taxon>
        <taxon>Pentapetalae</taxon>
        <taxon>rosids</taxon>
        <taxon>fabids</taxon>
        <taxon>Fabales</taxon>
        <taxon>Fabaceae</taxon>
        <taxon>Papilionoideae</taxon>
        <taxon>50 kb inversion clade</taxon>
        <taxon>NPAAA clade</taxon>
        <taxon>indigoferoid/millettioid clade</taxon>
        <taxon>Phaseoleae</taxon>
        <taxon>Mucuna</taxon>
    </lineage>
</organism>
<sequence>VDWKETPEAHVFKADIPGLKKEEVKVHIEDDTENSSPLAACAHATEFPQDDQTNRVKAYFGKWGSYCHCGQEE</sequence>
<name>A0A371G009_MUCPR</name>
<feature type="domain" description="SHSP" evidence="2">
    <location>
        <begin position="2"/>
        <end position="32"/>
    </location>
</feature>
<evidence type="ECO:0000256" key="1">
    <source>
        <dbReference type="ARBA" id="ARBA00023016"/>
    </source>
</evidence>
<feature type="non-terminal residue" evidence="3">
    <location>
        <position position="1"/>
    </location>
</feature>
<evidence type="ECO:0000313" key="3">
    <source>
        <dbReference type="EMBL" id="RDX83860.1"/>
    </source>
</evidence>
<proteinExistence type="predicted"/>
<dbReference type="SUPFAM" id="SSF49764">
    <property type="entry name" value="HSP20-like chaperones"/>
    <property type="match status" value="1"/>
</dbReference>
<keyword evidence="1 3" id="KW-0346">Stress response</keyword>
<dbReference type="PANTHER" id="PTHR11527">
    <property type="entry name" value="HEAT-SHOCK PROTEIN 20 FAMILY MEMBER"/>
    <property type="match status" value="1"/>
</dbReference>
<dbReference type="AlphaFoldDB" id="A0A371G009"/>
<dbReference type="OrthoDB" id="5511210at2759"/>
<protein>
    <submittedName>
        <fullName evidence="3">18.5 kDa class I heat shock protein</fullName>
    </submittedName>
</protein>
<dbReference type="InterPro" id="IPR031107">
    <property type="entry name" value="Small_HSP"/>
</dbReference>
<gene>
    <name evidence="3" type="primary">HSP18.5-C</name>
    <name evidence="3" type="ORF">CR513_35176</name>
</gene>
<accession>A0A371G009</accession>
<comment type="caution">
    <text evidence="3">The sequence shown here is derived from an EMBL/GenBank/DDBJ whole genome shotgun (WGS) entry which is preliminary data.</text>
</comment>
<dbReference type="EMBL" id="QJKJ01007226">
    <property type="protein sequence ID" value="RDX83860.1"/>
    <property type="molecule type" value="Genomic_DNA"/>
</dbReference>
<dbReference type="InterPro" id="IPR008978">
    <property type="entry name" value="HSP20-like_chaperone"/>
</dbReference>
<reference evidence="3" key="1">
    <citation type="submission" date="2018-05" db="EMBL/GenBank/DDBJ databases">
        <title>Draft genome of Mucuna pruriens seed.</title>
        <authorList>
            <person name="Nnadi N.E."/>
            <person name="Vos R."/>
            <person name="Hasami M.H."/>
            <person name="Devisetty U.K."/>
            <person name="Aguiy J.C."/>
        </authorList>
    </citation>
    <scope>NUCLEOTIDE SEQUENCE [LARGE SCALE GENOMIC DNA]</scope>
    <source>
        <strain evidence="3">JCA_2017</strain>
    </source>
</reference>